<dbReference type="SUPFAM" id="SSF55729">
    <property type="entry name" value="Acyl-CoA N-acyltransferases (Nat)"/>
    <property type="match status" value="1"/>
</dbReference>
<dbReference type="AlphaFoldDB" id="A0A916Z184"/>
<protein>
    <submittedName>
        <fullName evidence="4">N-acetyltransferase GCN5</fullName>
    </submittedName>
</protein>
<gene>
    <name evidence="4" type="ORF">GCM10011514_39580</name>
</gene>
<evidence type="ECO:0000256" key="1">
    <source>
        <dbReference type="ARBA" id="ARBA00022679"/>
    </source>
</evidence>
<name>A0A916Z184_9BACT</name>
<proteinExistence type="predicted"/>
<reference evidence="4" key="1">
    <citation type="journal article" date="2014" name="Int. J. Syst. Evol. Microbiol.">
        <title>Complete genome sequence of Corynebacterium casei LMG S-19264T (=DSM 44701T), isolated from a smear-ripened cheese.</title>
        <authorList>
            <consortium name="US DOE Joint Genome Institute (JGI-PGF)"/>
            <person name="Walter F."/>
            <person name="Albersmeier A."/>
            <person name="Kalinowski J."/>
            <person name="Ruckert C."/>
        </authorList>
    </citation>
    <scope>NUCLEOTIDE SEQUENCE</scope>
    <source>
        <strain evidence="4">CGMCC 1.15958</strain>
    </source>
</reference>
<reference evidence="4" key="2">
    <citation type="submission" date="2020-09" db="EMBL/GenBank/DDBJ databases">
        <authorList>
            <person name="Sun Q."/>
            <person name="Zhou Y."/>
        </authorList>
    </citation>
    <scope>NUCLEOTIDE SEQUENCE</scope>
    <source>
        <strain evidence="4">CGMCC 1.15958</strain>
    </source>
</reference>
<evidence type="ECO:0000313" key="4">
    <source>
        <dbReference type="EMBL" id="GGD71547.1"/>
    </source>
</evidence>
<dbReference type="GO" id="GO:0016747">
    <property type="term" value="F:acyltransferase activity, transferring groups other than amino-acyl groups"/>
    <property type="evidence" value="ECO:0007669"/>
    <property type="project" value="InterPro"/>
</dbReference>
<dbReference type="PANTHER" id="PTHR43877">
    <property type="entry name" value="AMINOALKYLPHOSPHONATE N-ACETYLTRANSFERASE-RELATED-RELATED"/>
    <property type="match status" value="1"/>
</dbReference>
<comment type="caution">
    <text evidence="4">The sequence shown here is derived from an EMBL/GenBank/DDBJ whole genome shotgun (WGS) entry which is preliminary data.</text>
</comment>
<keyword evidence="2" id="KW-0012">Acyltransferase</keyword>
<dbReference type="RefSeq" id="WP_188768668.1">
    <property type="nucleotide sequence ID" value="NZ_BMKK01000009.1"/>
</dbReference>
<dbReference type="InterPro" id="IPR050832">
    <property type="entry name" value="Bact_Acetyltransf"/>
</dbReference>
<evidence type="ECO:0000256" key="2">
    <source>
        <dbReference type="ARBA" id="ARBA00023315"/>
    </source>
</evidence>
<dbReference type="CDD" id="cd04301">
    <property type="entry name" value="NAT_SF"/>
    <property type="match status" value="1"/>
</dbReference>
<feature type="domain" description="N-acetyltransferase" evidence="3">
    <location>
        <begin position="1"/>
        <end position="139"/>
    </location>
</feature>
<keyword evidence="5" id="KW-1185">Reference proteome</keyword>
<dbReference type="InterPro" id="IPR016181">
    <property type="entry name" value="Acyl_CoA_acyltransferase"/>
</dbReference>
<evidence type="ECO:0000259" key="3">
    <source>
        <dbReference type="PROSITE" id="PS51186"/>
    </source>
</evidence>
<dbReference type="PROSITE" id="PS51186">
    <property type="entry name" value="GNAT"/>
    <property type="match status" value="1"/>
</dbReference>
<dbReference type="Gene3D" id="3.40.630.30">
    <property type="match status" value="1"/>
</dbReference>
<keyword evidence="1" id="KW-0808">Transferase</keyword>
<evidence type="ECO:0000313" key="5">
    <source>
        <dbReference type="Proteomes" id="UP000609064"/>
    </source>
</evidence>
<dbReference type="EMBL" id="BMKK01000009">
    <property type="protein sequence ID" value="GGD71547.1"/>
    <property type="molecule type" value="Genomic_DNA"/>
</dbReference>
<dbReference type="InterPro" id="IPR000182">
    <property type="entry name" value="GNAT_dom"/>
</dbReference>
<dbReference type="Pfam" id="PF00583">
    <property type="entry name" value="Acetyltransf_1"/>
    <property type="match status" value="1"/>
</dbReference>
<sequence>MQIQIAQTKEDFLKCFDVMQALRPHLTPELFLELLPKMKEENYSLLFIEENDKAVSACGFRYLTTLFDGRYIYIDDLTTLPEARGKGYAGALFDYVVEKAKEEGLKAVHLDSGHQRYDAHRLYLNKGMKIVYHHFRLEL</sequence>
<accession>A0A916Z184</accession>
<dbReference type="PANTHER" id="PTHR43877:SF2">
    <property type="entry name" value="AMINOALKYLPHOSPHONATE N-ACETYLTRANSFERASE-RELATED"/>
    <property type="match status" value="1"/>
</dbReference>
<dbReference type="Proteomes" id="UP000609064">
    <property type="component" value="Unassembled WGS sequence"/>
</dbReference>
<organism evidence="4 5">
    <name type="scientific">Emticicia aquatilis</name>
    <dbReference type="NCBI Taxonomy" id="1537369"/>
    <lineage>
        <taxon>Bacteria</taxon>
        <taxon>Pseudomonadati</taxon>
        <taxon>Bacteroidota</taxon>
        <taxon>Cytophagia</taxon>
        <taxon>Cytophagales</taxon>
        <taxon>Leadbetterellaceae</taxon>
        <taxon>Emticicia</taxon>
    </lineage>
</organism>